<dbReference type="Proteomes" id="UP000002051">
    <property type="component" value="Unassembled WGS sequence"/>
</dbReference>
<dbReference type="PaxDb" id="3880-AES62422"/>
<keyword evidence="7" id="KW-0812">Transmembrane</keyword>
<evidence type="ECO:0000256" key="3">
    <source>
        <dbReference type="ARBA" id="ARBA00022787"/>
    </source>
</evidence>
<dbReference type="GO" id="GO:0016887">
    <property type="term" value="F:ATP hydrolysis activity"/>
    <property type="evidence" value="ECO:0007669"/>
    <property type="project" value="InterPro"/>
</dbReference>
<keyword evidence="2" id="KW-0547">Nucleotide-binding</keyword>
<evidence type="ECO:0000313" key="12">
    <source>
        <dbReference type="Proteomes" id="UP000002051"/>
    </source>
</evidence>
<dbReference type="Pfam" id="PF00004">
    <property type="entry name" value="AAA"/>
    <property type="match status" value="1"/>
</dbReference>
<dbReference type="InterPro" id="IPR003960">
    <property type="entry name" value="ATPase_AAA_CS"/>
</dbReference>
<organism evidence="9 12">
    <name type="scientific">Medicago truncatula</name>
    <name type="common">Barrel medic</name>
    <name type="synonym">Medicago tribuloides</name>
    <dbReference type="NCBI Taxonomy" id="3880"/>
    <lineage>
        <taxon>Eukaryota</taxon>
        <taxon>Viridiplantae</taxon>
        <taxon>Streptophyta</taxon>
        <taxon>Embryophyta</taxon>
        <taxon>Tracheophyta</taxon>
        <taxon>Spermatophyta</taxon>
        <taxon>Magnoliopsida</taxon>
        <taxon>eudicotyledons</taxon>
        <taxon>Gunneridae</taxon>
        <taxon>Pentapetalae</taxon>
        <taxon>rosids</taxon>
        <taxon>fabids</taxon>
        <taxon>Fabales</taxon>
        <taxon>Fabaceae</taxon>
        <taxon>Papilionoideae</taxon>
        <taxon>50 kb inversion clade</taxon>
        <taxon>NPAAA clade</taxon>
        <taxon>Hologalegina</taxon>
        <taxon>IRL clade</taxon>
        <taxon>Trifolieae</taxon>
        <taxon>Medicago</taxon>
    </lineage>
</organism>
<feature type="compositionally biased region" description="Basic and acidic residues" evidence="6">
    <location>
        <begin position="420"/>
        <end position="447"/>
    </location>
</feature>
<dbReference type="PANTHER" id="PTHR45644:SF83">
    <property type="entry name" value="P-LOOP CONTAINING NUCLEOSIDE TRIPHOSPHATE HYDROLASES SUPERFAMILY PROTEIN"/>
    <property type="match status" value="1"/>
</dbReference>
<keyword evidence="7" id="KW-1133">Transmembrane helix</keyword>
<dbReference type="Pfam" id="PF24933">
    <property type="entry name" value="DUF7751"/>
    <property type="match status" value="1"/>
</dbReference>
<dbReference type="InterPro" id="IPR051701">
    <property type="entry name" value="Mito_OM_Translocase_MSP1"/>
</dbReference>
<feature type="domain" description="AAA+ ATPase" evidence="8">
    <location>
        <begin position="505"/>
        <end position="642"/>
    </location>
</feature>
<dbReference type="Gene3D" id="3.40.50.300">
    <property type="entry name" value="P-loop containing nucleotide triphosphate hydrolases"/>
    <property type="match status" value="1"/>
</dbReference>
<feature type="region of interest" description="Disordered" evidence="6">
    <location>
        <begin position="405"/>
        <end position="449"/>
    </location>
</feature>
<dbReference type="InterPro" id="IPR041569">
    <property type="entry name" value="AAA_lid_3"/>
</dbReference>
<evidence type="ECO:0000256" key="4">
    <source>
        <dbReference type="ARBA" id="ARBA00022840"/>
    </source>
</evidence>
<dbReference type="InterPro" id="IPR056653">
    <property type="entry name" value="DUF7751"/>
</dbReference>
<dbReference type="PANTHER" id="PTHR45644">
    <property type="entry name" value="AAA ATPASE, PUTATIVE (AFU_ORTHOLOGUE AFUA_2G12920)-RELATED-RELATED"/>
    <property type="match status" value="1"/>
</dbReference>
<reference evidence="11" key="3">
    <citation type="submission" date="2015-04" db="UniProtKB">
        <authorList>
            <consortium name="EnsemblPlants"/>
        </authorList>
    </citation>
    <scope>IDENTIFICATION</scope>
    <source>
        <strain evidence="11">cv. Jemalong A17</strain>
    </source>
</reference>
<dbReference type="GO" id="GO:0005741">
    <property type="term" value="C:mitochondrial outer membrane"/>
    <property type="evidence" value="ECO:0000318"/>
    <property type="project" value="GO_Central"/>
</dbReference>
<dbReference type="InterPro" id="IPR027417">
    <property type="entry name" value="P-loop_NTPase"/>
</dbReference>
<dbReference type="OrthoDB" id="1416892at2759"/>
<dbReference type="ExpressionAtlas" id="G7IDW9">
    <property type="expression patterns" value="differential"/>
</dbReference>
<accession>A0A0C3UTI4</accession>
<evidence type="ECO:0000256" key="2">
    <source>
        <dbReference type="ARBA" id="ARBA00022741"/>
    </source>
</evidence>
<dbReference type="FunFam" id="3.40.50.300:FF:000416">
    <property type="entry name" value="p-loop nucleoside triphosphate hydrolase superfamily protein"/>
    <property type="match status" value="1"/>
</dbReference>
<accession>G7IDW9</accession>
<keyword evidence="4" id="KW-0067">ATP-binding</keyword>
<keyword evidence="7" id="KW-0472">Membrane</keyword>
<protein>
    <submittedName>
        <fullName evidence="9">P-loop nucleoside triphosphate hydrolase superfamily protein</fullName>
    </submittedName>
    <submittedName>
        <fullName evidence="10">Putative adenosinetriphosphatase</fullName>
        <ecNumber evidence="10">3.6.1.3</ecNumber>
    </submittedName>
</protein>
<evidence type="ECO:0000256" key="5">
    <source>
        <dbReference type="ARBA" id="ARBA00023128"/>
    </source>
</evidence>
<proteinExistence type="predicted"/>
<reference evidence="9 12" key="2">
    <citation type="journal article" date="2014" name="BMC Genomics">
        <title>An improved genome release (version Mt4.0) for the model legume Medicago truncatula.</title>
        <authorList>
            <person name="Tang H."/>
            <person name="Krishnakumar V."/>
            <person name="Bidwell S."/>
            <person name="Rosen B."/>
            <person name="Chan A."/>
            <person name="Zhou S."/>
            <person name="Gentzbittel L."/>
            <person name="Childs K.L."/>
            <person name="Yandell M."/>
            <person name="Gundlach H."/>
            <person name="Mayer K.F."/>
            <person name="Schwartz D.C."/>
            <person name="Town C.D."/>
        </authorList>
    </citation>
    <scope>GENOME REANNOTATION</scope>
    <source>
        <strain evidence="9">A17</strain>
        <strain evidence="11 12">cv. Jemalong A17</strain>
    </source>
</reference>
<reference evidence="9 12" key="1">
    <citation type="journal article" date="2011" name="Nature">
        <title>The Medicago genome provides insight into the evolution of rhizobial symbioses.</title>
        <authorList>
            <person name="Young N.D."/>
            <person name="Debelle F."/>
            <person name="Oldroyd G.E."/>
            <person name="Geurts R."/>
            <person name="Cannon S.B."/>
            <person name="Udvardi M.K."/>
            <person name="Benedito V.A."/>
            <person name="Mayer K.F."/>
            <person name="Gouzy J."/>
            <person name="Schoof H."/>
            <person name="Van de Peer Y."/>
            <person name="Proost S."/>
            <person name="Cook D.R."/>
            <person name="Meyers B.C."/>
            <person name="Spannagl M."/>
            <person name="Cheung F."/>
            <person name="De Mita S."/>
            <person name="Krishnakumar V."/>
            <person name="Gundlach H."/>
            <person name="Zhou S."/>
            <person name="Mudge J."/>
            <person name="Bharti A.K."/>
            <person name="Murray J.D."/>
            <person name="Naoumkina M.A."/>
            <person name="Rosen B."/>
            <person name="Silverstein K.A."/>
            <person name="Tang H."/>
            <person name="Rombauts S."/>
            <person name="Zhao P.X."/>
            <person name="Zhou P."/>
            <person name="Barbe V."/>
            <person name="Bardou P."/>
            <person name="Bechner M."/>
            <person name="Bellec A."/>
            <person name="Berger A."/>
            <person name="Berges H."/>
            <person name="Bidwell S."/>
            <person name="Bisseling T."/>
            <person name="Choisne N."/>
            <person name="Couloux A."/>
            <person name="Denny R."/>
            <person name="Deshpande S."/>
            <person name="Dai X."/>
            <person name="Doyle J.J."/>
            <person name="Dudez A.M."/>
            <person name="Farmer A.D."/>
            <person name="Fouteau S."/>
            <person name="Franken C."/>
            <person name="Gibelin C."/>
            <person name="Gish J."/>
            <person name="Goldstein S."/>
            <person name="Gonzalez A.J."/>
            <person name="Green P.J."/>
            <person name="Hallab A."/>
            <person name="Hartog M."/>
            <person name="Hua A."/>
            <person name="Humphray S.J."/>
            <person name="Jeong D.H."/>
            <person name="Jing Y."/>
            <person name="Jocker A."/>
            <person name="Kenton S.M."/>
            <person name="Kim D.J."/>
            <person name="Klee K."/>
            <person name="Lai H."/>
            <person name="Lang C."/>
            <person name="Lin S."/>
            <person name="Macmil S.L."/>
            <person name="Magdelenat G."/>
            <person name="Matthews L."/>
            <person name="McCorrison J."/>
            <person name="Monaghan E.L."/>
            <person name="Mun J.H."/>
            <person name="Najar F.Z."/>
            <person name="Nicholson C."/>
            <person name="Noirot C."/>
            <person name="O'Bleness M."/>
            <person name="Paule C.R."/>
            <person name="Poulain J."/>
            <person name="Prion F."/>
            <person name="Qin B."/>
            <person name="Qu C."/>
            <person name="Retzel E.F."/>
            <person name="Riddle C."/>
            <person name="Sallet E."/>
            <person name="Samain S."/>
            <person name="Samson N."/>
            <person name="Sanders I."/>
            <person name="Saurat O."/>
            <person name="Scarpelli C."/>
            <person name="Schiex T."/>
            <person name="Segurens B."/>
            <person name="Severin A.J."/>
            <person name="Sherrier D.J."/>
            <person name="Shi R."/>
            <person name="Sims S."/>
            <person name="Singer S.R."/>
            <person name="Sinharoy S."/>
            <person name="Sterck L."/>
            <person name="Viollet A."/>
            <person name="Wang B.B."/>
            <person name="Wang K."/>
            <person name="Wang M."/>
            <person name="Wang X."/>
            <person name="Warfsmann J."/>
            <person name="Weissenbach J."/>
            <person name="White D.D."/>
            <person name="White J.D."/>
            <person name="Wiley G.B."/>
            <person name="Wincker P."/>
            <person name="Xing Y."/>
            <person name="Yang L."/>
            <person name="Yao Z."/>
            <person name="Ying F."/>
            <person name="Zhai J."/>
            <person name="Zhou L."/>
            <person name="Zuber A."/>
            <person name="Denarie J."/>
            <person name="Dixon R.A."/>
            <person name="May G.D."/>
            <person name="Schwartz D.C."/>
            <person name="Rogers J."/>
            <person name="Quetier F."/>
            <person name="Town C.D."/>
            <person name="Roe B.A."/>
        </authorList>
    </citation>
    <scope>NUCLEOTIDE SEQUENCE [LARGE SCALE GENOMIC DNA]</scope>
    <source>
        <strain evidence="9">A17</strain>
        <strain evidence="11 12">cv. Jemalong A17</strain>
    </source>
</reference>
<evidence type="ECO:0000313" key="11">
    <source>
        <dbReference type="EnsemblPlants" id="AES62422"/>
    </source>
</evidence>
<dbReference type="InterPro" id="IPR003959">
    <property type="entry name" value="ATPase_AAA_core"/>
</dbReference>
<keyword evidence="9" id="KW-0378">Hydrolase</keyword>
<dbReference type="PROSITE" id="PS00674">
    <property type="entry name" value="AAA"/>
    <property type="match status" value="1"/>
</dbReference>
<dbReference type="eggNOG" id="KOG0737">
    <property type="taxonomic scope" value="Eukaryota"/>
</dbReference>
<evidence type="ECO:0000256" key="1">
    <source>
        <dbReference type="ARBA" id="ARBA00004572"/>
    </source>
</evidence>
<dbReference type="KEGG" id="mtr:11428492"/>
<evidence type="ECO:0000259" key="8">
    <source>
        <dbReference type="SMART" id="SM00382"/>
    </source>
</evidence>
<comment type="subcellular location">
    <subcellularLocation>
        <location evidence="1">Mitochondrion outer membrane</location>
        <topology evidence="1">Single-pass membrane protein</topology>
    </subcellularLocation>
</comment>
<dbReference type="Pfam" id="PF17862">
    <property type="entry name" value="AAA_lid_3"/>
    <property type="match status" value="1"/>
</dbReference>
<keyword evidence="3" id="KW-1000">Mitochondrion outer membrane</keyword>
<dbReference type="SUPFAM" id="SSF52540">
    <property type="entry name" value="P-loop containing nucleoside triphosphate hydrolases"/>
    <property type="match status" value="1"/>
</dbReference>
<dbReference type="STRING" id="3880.G7IDW9"/>
<dbReference type="GO" id="GO:0005524">
    <property type="term" value="F:ATP binding"/>
    <property type="evidence" value="ECO:0007669"/>
    <property type="project" value="UniProtKB-KW"/>
</dbReference>
<dbReference type="Proteomes" id="UP000265566">
    <property type="component" value="Chromosome 1"/>
</dbReference>
<dbReference type="EMBL" id="CM001217">
    <property type="protein sequence ID" value="AES62422.2"/>
    <property type="molecule type" value="Genomic_DNA"/>
</dbReference>
<evidence type="ECO:0000313" key="10">
    <source>
        <dbReference type="EMBL" id="RHN81736.1"/>
    </source>
</evidence>
<dbReference type="EMBL" id="PSQE01000001">
    <property type="protein sequence ID" value="RHN81736.1"/>
    <property type="molecule type" value="Genomic_DNA"/>
</dbReference>
<dbReference type="EC" id="3.6.1.3" evidence="10"/>
<sequence length="785" mass="88239">MMEQKHVLLLAALGVGIGLGVGVGTWVGEKDVLLSVFSVVIGLIVGLGIWFGFGGDSDESNHISENQIVKGLKKLVIDGKDSKVTFDDFPYYLSEKNKILLTSAGYFHLRQHDLSKHTRNLSPVRRAILLSGHAEHYHHKLAGALAHCFESKLLSLDIAHFSLKMQGKYGCPRKEPYFKRSIFEATREFVSGLFVSLSILPSKGAIRAPSNSTSCYFFDEKLFLHSLYKVLVSISEAGSVILYIKNVEKVFLGSPRMYRLFQKTLNKLSGSVLILGSRPYDLKYNCTKVNEKLTMLFPYNIEITPPQDETHLKIWKSQLKKAMKKTHLKDYTTHIAEVLAANDLYCDDLDTVDHNDMTILSNQTEEVVASAIFHHLKDAKNPKYRNGILIISAKSLRHVLSLFQEGESSEKDNKKTKKESKRDDSRKEKPKESKKDGDIKASAKSDSPDNAFEECIRQELIPANEIKVTFSDIGALDDVKESLQEAVMLPLRRPDLFKGDGVLKPCKGVLLFGPPGTGKTMLAKAIANEAGASFINVSPSTITSMWQGQSEKNVRALFSLAAKVAPTIIFIDEVDSMLGQRSSTREHSSMRRVKNEFMSRWDGLLSKPDEKITVLAATNMPFDLDEAIIRRFQRRIMVGLPSADNRETILKTILAKEKSENMNFEELSTMTEGYSGSDLKNLCMTAAYRPLKELIQQEKEKEMTKKKKVTEVEILEEASIATEEDKEDQVIALRPLNMEDMREAKNKVTASFAAEGSIMTRLKEWNDLYGEGGSRKKEEQLSYFF</sequence>
<evidence type="ECO:0000313" key="9">
    <source>
        <dbReference type="EMBL" id="AES62422.2"/>
    </source>
</evidence>
<keyword evidence="12" id="KW-1185">Reference proteome</keyword>
<name>G7IDW9_MEDTR</name>
<dbReference type="SMART" id="SM00382">
    <property type="entry name" value="AAA"/>
    <property type="match status" value="1"/>
</dbReference>
<evidence type="ECO:0000256" key="6">
    <source>
        <dbReference type="SAM" id="MobiDB-lite"/>
    </source>
</evidence>
<dbReference type="Gramene" id="rna5821">
    <property type="protein sequence ID" value="RHN81736.1"/>
    <property type="gene ID" value="gene5821"/>
</dbReference>
<dbReference type="InterPro" id="IPR003593">
    <property type="entry name" value="AAA+_ATPase"/>
</dbReference>
<dbReference type="Gene3D" id="1.10.8.60">
    <property type="match status" value="1"/>
</dbReference>
<keyword evidence="5" id="KW-0496">Mitochondrion</keyword>
<dbReference type="EnsemblPlants" id="AES62422">
    <property type="protein sequence ID" value="AES62422"/>
    <property type="gene ID" value="MTR_1g099480"/>
</dbReference>
<reference evidence="10" key="4">
    <citation type="journal article" date="2018" name="Nat. Plants">
        <title>Whole-genome landscape of Medicago truncatula symbiotic genes.</title>
        <authorList>
            <person name="Pecrix Y."/>
            <person name="Gamas P."/>
            <person name="Carrere S."/>
        </authorList>
    </citation>
    <scope>NUCLEOTIDE SEQUENCE</scope>
    <source>
        <tissue evidence="10">Leaves</tissue>
    </source>
</reference>
<dbReference type="AlphaFoldDB" id="G7IDW9"/>
<evidence type="ECO:0000256" key="7">
    <source>
        <dbReference type="SAM" id="Phobius"/>
    </source>
</evidence>
<gene>
    <name evidence="11" type="primary">11428492</name>
    <name evidence="9" type="ordered locus">MTR_1g099480</name>
    <name evidence="10" type="ORF">MtrunA17_Chr1g0202381</name>
</gene>
<feature type="transmembrane region" description="Helical" evidence="7">
    <location>
        <begin position="32"/>
        <end position="53"/>
    </location>
</feature>
<dbReference type="HOGENOM" id="CLU_000688_14_3_1"/>